<dbReference type="EMBL" id="CADCTR010000061">
    <property type="protein sequence ID" value="CAA9214873.1"/>
    <property type="molecule type" value="Genomic_DNA"/>
</dbReference>
<evidence type="ECO:0000313" key="1">
    <source>
        <dbReference type="EMBL" id="CAA9214873.1"/>
    </source>
</evidence>
<reference evidence="1" key="1">
    <citation type="submission" date="2020-02" db="EMBL/GenBank/DDBJ databases">
        <authorList>
            <person name="Meier V. D."/>
        </authorList>
    </citation>
    <scope>NUCLEOTIDE SEQUENCE</scope>
    <source>
        <strain evidence="1">AVDCRST_MAG93</strain>
    </source>
</reference>
<dbReference type="AlphaFoldDB" id="A0A6J4H4L8"/>
<proteinExistence type="predicted"/>
<sequence length="62" mass="6755">MRAAEEPLKADLDAKGLWAQVLGRIEVLEEREREKEGILSELVPAMEAQGFDTTAVKAVMGG</sequence>
<organism evidence="1">
    <name type="scientific">uncultured Chloroflexia bacterium</name>
    <dbReference type="NCBI Taxonomy" id="1672391"/>
    <lineage>
        <taxon>Bacteria</taxon>
        <taxon>Bacillati</taxon>
        <taxon>Chloroflexota</taxon>
        <taxon>Chloroflexia</taxon>
        <taxon>environmental samples</taxon>
    </lineage>
</organism>
<name>A0A6J4H4L8_9CHLR</name>
<gene>
    <name evidence="1" type="ORF">AVDCRST_MAG93-192</name>
</gene>
<protein>
    <submittedName>
        <fullName evidence="1">Uncharacterized protein</fullName>
    </submittedName>
</protein>
<accession>A0A6J4H4L8</accession>